<dbReference type="InterPro" id="IPR032710">
    <property type="entry name" value="NTF2-like_dom_sf"/>
</dbReference>
<evidence type="ECO:0000313" key="3">
    <source>
        <dbReference type="EMBL" id="MUV14021.1"/>
    </source>
</evidence>
<feature type="signal peptide" evidence="1">
    <location>
        <begin position="1"/>
        <end position="18"/>
    </location>
</feature>
<evidence type="ECO:0000259" key="2">
    <source>
        <dbReference type="Pfam" id="PF14534"/>
    </source>
</evidence>
<reference evidence="3 4" key="1">
    <citation type="submission" date="2019-12" db="EMBL/GenBank/DDBJ databases">
        <authorList>
            <person name="Xu J."/>
        </authorList>
    </citation>
    <scope>NUCLEOTIDE SEQUENCE [LARGE SCALE GENOMIC DNA]</scope>
    <source>
        <strain evidence="3 4">HX-5-24</strain>
    </source>
</reference>
<dbReference type="EMBL" id="WOXT01000002">
    <property type="protein sequence ID" value="MUV14021.1"/>
    <property type="molecule type" value="Genomic_DNA"/>
</dbReference>
<dbReference type="Proteomes" id="UP000479692">
    <property type="component" value="Unassembled WGS sequence"/>
</dbReference>
<gene>
    <name evidence="3" type="ORF">GN331_07340</name>
</gene>
<proteinExistence type="predicted"/>
<evidence type="ECO:0000313" key="4">
    <source>
        <dbReference type="Proteomes" id="UP000479692"/>
    </source>
</evidence>
<dbReference type="RefSeq" id="WP_156641351.1">
    <property type="nucleotide sequence ID" value="NZ_WOXT01000002.1"/>
</dbReference>
<keyword evidence="4" id="KW-1185">Reference proteome</keyword>
<feature type="chain" id="PRO_5028811313" evidence="1">
    <location>
        <begin position="19"/>
        <end position="178"/>
    </location>
</feature>
<evidence type="ECO:0000256" key="1">
    <source>
        <dbReference type="SAM" id="SignalP"/>
    </source>
</evidence>
<organism evidence="3 4">
    <name type="scientific">Noviluteimonas gilva</name>
    <dbReference type="NCBI Taxonomy" id="2682097"/>
    <lineage>
        <taxon>Bacteria</taxon>
        <taxon>Pseudomonadati</taxon>
        <taxon>Pseudomonadota</taxon>
        <taxon>Gammaproteobacteria</taxon>
        <taxon>Lysobacterales</taxon>
        <taxon>Lysobacteraceae</taxon>
        <taxon>Noviluteimonas</taxon>
    </lineage>
</organism>
<sequence>MRLALVVAALAVSSSAFAQEPATPAPDPTFSKDECAVWAREQSFADSVAAHDAKAFAEHVHPGAVFAANTPRPTRGREAIIQEWAGIVDGSAIGLTWYPAVVVIGGESDIALSSGPALIESRDPKAAQKYLLANFTSTWHHDSDGTWRVLLDGGTPPRPASDADVAAFRAGRKTCPQG</sequence>
<dbReference type="SUPFAM" id="SSF54427">
    <property type="entry name" value="NTF2-like"/>
    <property type="match status" value="1"/>
</dbReference>
<name>A0A7C9LGJ3_9GAMM</name>
<dbReference type="Pfam" id="PF14534">
    <property type="entry name" value="DUF4440"/>
    <property type="match status" value="1"/>
</dbReference>
<dbReference type="Gene3D" id="3.10.450.50">
    <property type="match status" value="1"/>
</dbReference>
<protein>
    <submittedName>
        <fullName evidence="3">DUF4440 domain-containing protein</fullName>
    </submittedName>
</protein>
<feature type="domain" description="DUF4440" evidence="2">
    <location>
        <begin position="38"/>
        <end position="149"/>
    </location>
</feature>
<dbReference type="InterPro" id="IPR027843">
    <property type="entry name" value="DUF4440"/>
</dbReference>
<comment type="caution">
    <text evidence="3">The sequence shown here is derived from an EMBL/GenBank/DDBJ whole genome shotgun (WGS) entry which is preliminary data.</text>
</comment>
<keyword evidence="1" id="KW-0732">Signal</keyword>
<dbReference type="AlphaFoldDB" id="A0A7C9LGJ3"/>
<accession>A0A7C9LGJ3</accession>